<dbReference type="InterPro" id="IPR053008">
    <property type="entry name" value="Phomopsin_biosynth_assoc"/>
</dbReference>
<dbReference type="EMBL" id="ML992717">
    <property type="protein sequence ID" value="KAF2206596.1"/>
    <property type="molecule type" value="Genomic_DNA"/>
</dbReference>
<dbReference type="OrthoDB" id="3501153at2759"/>
<dbReference type="AlphaFoldDB" id="A0A6A6EYV7"/>
<protein>
    <submittedName>
        <fullName evidence="1">Uncharacterized protein</fullName>
    </submittedName>
</protein>
<organism evidence="1 2">
    <name type="scientific">Cercospora zeae-maydis SCOH1-5</name>
    <dbReference type="NCBI Taxonomy" id="717836"/>
    <lineage>
        <taxon>Eukaryota</taxon>
        <taxon>Fungi</taxon>
        <taxon>Dikarya</taxon>
        <taxon>Ascomycota</taxon>
        <taxon>Pezizomycotina</taxon>
        <taxon>Dothideomycetes</taxon>
        <taxon>Dothideomycetidae</taxon>
        <taxon>Mycosphaerellales</taxon>
        <taxon>Mycosphaerellaceae</taxon>
        <taxon>Cercospora</taxon>
    </lineage>
</organism>
<evidence type="ECO:0000313" key="2">
    <source>
        <dbReference type="Proteomes" id="UP000799539"/>
    </source>
</evidence>
<sequence length="98" mass="11535">GCVFDIMATDWVRAECKHKELSDVLFAEGNWTFYRDPEATQVIPHEELLTGRVSPYYTEGAYHFSHCSYLWHKQVRAMGKKQMLLDSKSRNWDHSLHC</sequence>
<evidence type="ECO:0000313" key="1">
    <source>
        <dbReference type="EMBL" id="KAF2206596.1"/>
    </source>
</evidence>
<keyword evidence="2" id="KW-1185">Reference proteome</keyword>
<accession>A0A6A6EYV7</accession>
<dbReference type="Proteomes" id="UP000799539">
    <property type="component" value="Unassembled WGS sequence"/>
</dbReference>
<reference evidence="1" key="1">
    <citation type="journal article" date="2020" name="Stud. Mycol.">
        <title>101 Dothideomycetes genomes: a test case for predicting lifestyles and emergence of pathogens.</title>
        <authorList>
            <person name="Haridas S."/>
            <person name="Albert R."/>
            <person name="Binder M."/>
            <person name="Bloem J."/>
            <person name="Labutti K."/>
            <person name="Salamov A."/>
            <person name="Andreopoulos B."/>
            <person name="Baker S."/>
            <person name="Barry K."/>
            <person name="Bills G."/>
            <person name="Bluhm B."/>
            <person name="Cannon C."/>
            <person name="Castanera R."/>
            <person name="Culley D."/>
            <person name="Daum C."/>
            <person name="Ezra D."/>
            <person name="Gonzalez J."/>
            <person name="Henrissat B."/>
            <person name="Kuo A."/>
            <person name="Liang C."/>
            <person name="Lipzen A."/>
            <person name="Lutzoni F."/>
            <person name="Magnuson J."/>
            <person name="Mondo S."/>
            <person name="Nolan M."/>
            <person name="Ohm R."/>
            <person name="Pangilinan J."/>
            <person name="Park H.-J."/>
            <person name="Ramirez L."/>
            <person name="Alfaro M."/>
            <person name="Sun H."/>
            <person name="Tritt A."/>
            <person name="Yoshinaga Y."/>
            <person name="Zwiers L.-H."/>
            <person name="Turgeon B."/>
            <person name="Goodwin S."/>
            <person name="Spatafora J."/>
            <person name="Crous P."/>
            <person name="Grigoriev I."/>
        </authorList>
    </citation>
    <scope>NUCLEOTIDE SEQUENCE</scope>
    <source>
        <strain evidence="1">SCOH1-5</strain>
    </source>
</reference>
<proteinExistence type="predicted"/>
<name>A0A6A6EYV7_9PEZI</name>
<feature type="non-terminal residue" evidence="1">
    <location>
        <position position="98"/>
    </location>
</feature>
<feature type="non-terminal residue" evidence="1">
    <location>
        <position position="1"/>
    </location>
</feature>
<dbReference type="PANTHER" id="PTHR35896:SF3">
    <property type="entry name" value="MAJOR FACILITATOR SUPERFAMILY TRANSPORTER"/>
    <property type="match status" value="1"/>
</dbReference>
<gene>
    <name evidence="1" type="ORF">CERZMDRAFT_9089</name>
</gene>
<dbReference type="PANTHER" id="PTHR35896">
    <property type="entry name" value="IG-LIKE DOMAIN-CONTAINING PROTEIN"/>
    <property type="match status" value="1"/>
</dbReference>